<feature type="region of interest" description="Disordered" evidence="1">
    <location>
        <begin position="533"/>
        <end position="555"/>
    </location>
</feature>
<dbReference type="InterPro" id="IPR009858">
    <property type="entry name" value="DUF1415"/>
</dbReference>
<protein>
    <submittedName>
        <fullName evidence="2">Uncharacterized protein</fullName>
    </submittedName>
</protein>
<name>A0ABD3RVH4_9STRA</name>
<sequence length="606" mass="65888">MPHPTALTMSYASRRSVETNDAAMMNPPPPPPKLSIDESVTSLPNMMSSLWRLVSLASRTMIRGESATVIYPNMSRKLSDKFYLTKLLAHLDACKDVCDNFGIDTILIPYVDNNDGRRGFTVKSYRNPNGNAVGTFHQHNDVAAAIGGGSDMIFAPDPFWDDDEVWDFGGADDDDDYYDVDGGGSTTRTSTAGAASAAAAASSSSAIVTLPHLPLPDDDASIISITESWVSRMMADLALCPFTQSSSRSGIPPGPVRYAVDRLAASPEDAYASYWHEVSRIQDSSESDISTTLHVLPNFCCAIGGIGSSGVESFEQWADTLTGTLGDGNSSLDDLGDMIQLIFFHPDWTFRDAGRDRIGEGGMAGNYARRSPWPMVNILRTRQVRVAQRGIPTGLVYQQNEKTLSRIGTENLDRMLRLRDWSDVEGMKVDRRDMEALRVANDLQVDGVVRAEDKSFVYDSTPAANRVDRGQIDGGDMVNVILQALEIRLGKREDYGRDIVSPLNGAQTSAAMMASDFLLEELERIAEEFPHDARAPVLDHVDDGGDGSSSGSRSRGGYAAAYGFDADDYDDVEVGALRFGSGRELEDAEMSALFGIGGIPMKPEEY</sequence>
<reference evidence="2 3" key="1">
    <citation type="submission" date="2024-10" db="EMBL/GenBank/DDBJ databases">
        <title>Updated reference genomes for cyclostephanoid diatoms.</title>
        <authorList>
            <person name="Roberts W.R."/>
            <person name="Alverson A.J."/>
        </authorList>
    </citation>
    <scope>NUCLEOTIDE SEQUENCE [LARGE SCALE GENOMIC DNA]</scope>
    <source>
        <strain evidence="2 3">AJA228-03</strain>
    </source>
</reference>
<comment type="caution">
    <text evidence="2">The sequence shown here is derived from an EMBL/GenBank/DDBJ whole genome shotgun (WGS) entry which is preliminary data.</text>
</comment>
<evidence type="ECO:0000313" key="3">
    <source>
        <dbReference type="Proteomes" id="UP001530377"/>
    </source>
</evidence>
<evidence type="ECO:0000313" key="2">
    <source>
        <dbReference type="EMBL" id="KAL3816213.1"/>
    </source>
</evidence>
<proteinExistence type="predicted"/>
<dbReference type="AlphaFoldDB" id="A0ABD3RVH4"/>
<organism evidence="2 3">
    <name type="scientific">Cyclostephanos tholiformis</name>
    <dbReference type="NCBI Taxonomy" id="382380"/>
    <lineage>
        <taxon>Eukaryota</taxon>
        <taxon>Sar</taxon>
        <taxon>Stramenopiles</taxon>
        <taxon>Ochrophyta</taxon>
        <taxon>Bacillariophyta</taxon>
        <taxon>Coscinodiscophyceae</taxon>
        <taxon>Thalassiosirophycidae</taxon>
        <taxon>Stephanodiscales</taxon>
        <taxon>Stephanodiscaceae</taxon>
        <taxon>Cyclostephanos</taxon>
    </lineage>
</organism>
<keyword evidence="3" id="KW-1185">Reference proteome</keyword>
<accession>A0ABD3RVH4</accession>
<dbReference type="EMBL" id="JALLPB020000160">
    <property type="protein sequence ID" value="KAL3816213.1"/>
    <property type="molecule type" value="Genomic_DNA"/>
</dbReference>
<gene>
    <name evidence="2" type="ORF">ACHAXA_001269</name>
</gene>
<dbReference type="Pfam" id="PF07209">
    <property type="entry name" value="DUF1415"/>
    <property type="match status" value="1"/>
</dbReference>
<feature type="compositionally biased region" description="Basic and acidic residues" evidence="1">
    <location>
        <begin position="533"/>
        <end position="543"/>
    </location>
</feature>
<evidence type="ECO:0000256" key="1">
    <source>
        <dbReference type="SAM" id="MobiDB-lite"/>
    </source>
</evidence>
<dbReference type="Proteomes" id="UP001530377">
    <property type="component" value="Unassembled WGS sequence"/>
</dbReference>